<name>A0A225WWP3_9STRA</name>
<dbReference type="AlphaFoldDB" id="A0A225WWP3"/>
<accession>A0A225WWP3</accession>
<dbReference type="Proteomes" id="UP000198211">
    <property type="component" value="Unassembled WGS sequence"/>
</dbReference>
<keyword evidence="2" id="KW-1185">Reference proteome</keyword>
<gene>
    <name evidence="1" type="ORF">PHMEG_0003933</name>
</gene>
<dbReference type="EMBL" id="NBNE01000216">
    <property type="protein sequence ID" value="OWZ21517.1"/>
    <property type="molecule type" value="Genomic_DNA"/>
</dbReference>
<reference evidence="2" key="1">
    <citation type="submission" date="2017-03" db="EMBL/GenBank/DDBJ databases">
        <title>Phytopthora megakarya and P. palmivora, two closely related causual agents of cacao black pod achieved similar genome size and gene model numbers by different mechanisms.</title>
        <authorList>
            <person name="Ali S."/>
            <person name="Shao J."/>
            <person name="Larry D.J."/>
            <person name="Kronmiller B."/>
            <person name="Shen D."/>
            <person name="Strem M.D."/>
            <person name="Melnick R.L."/>
            <person name="Guiltinan M.J."/>
            <person name="Tyler B.M."/>
            <person name="Meinhardt L.W."/>
            <person name="Bailey B.A."/>
        </authorList>
    </citation>
    <scope>NUCLEOTIDE SEQUENCE [LARGE SCALE GENOMIC DNA]</scope>
    <source>
        <strain evidence="2">zdho120</strain>
    </source>
</reference>
<sequence length="114" mass="12785">MIRHTPNICKRFGSSVGPAFVEWSMVMLHREHELMLHTSTLSIPVNLGIDASADGQFLMDSVSEALASAEAMESKQKKKIKTSRTRKNEAVYFTIAIIRRGDSSRECGVEVFRI</sequence>
<evidence type="ECO:0000313" key="1">
    <source>
        <dbReference type="EMBL" id="OWZ21517.1"/>
    </source>
</evidence>
<dbReference type="STRING" id="4795.A0A225WWP3"/>
<proteinExistence type="predicted"/>
<comment type="caution">
    <text evidence="1">The sequence shown here is derived from an EMBL/GenBank/DDBJ whole genome shotgun (WGS) entry which is preliminary data.</text>
</comment>
<protein>
    <submittedName>
        <fullName evidence="1">Unc-45 family protein</fullName>
    </submittedName>
</protein>
<evidence type="ECO:0000313" key="2">
    <source>
        <dbReference type="Proteomes" id="UP000198211"/>
    </source>
</evidence>
<organism evidence="1 2">
    <name type="scientific">Phytophthora megakarya</name>
    <dbReference type="NCBI Taxonomy" id="4795"/>
    <lineage>
        <taxon>Eukaryota</taxon>
        <taxon>Sar</taxon>
        <taxon>Stramenopiles</taxon>
        <taxon>Oomycota</taxon>
        <taxon>Peronosporomycetes</taxon>
        <taxon>Peronosporales</taxon>
        <taxon>Peronosporaceae</taxon>
        <taxon>Phytophthora</taxon>
    </lineage>
</organism>